<keyword evidence="4 13" id="KW-0732">Signal</keyword>
<keyword evidence="3 12" id="KW-0812">Transmembrane</keyword>
<comment type="subcellular location">
    <subcellularLocation>
        <location evidence="1">Membrane</location>
        <topology evidence="1">Single-pass type I membrane protein</topology>
    </subcellularLocation>
</comment>
<dbReference type="InterPro" id="IPR013783">
    <property type="entry name" value="Ig-like_fold"/>
</dbReference>
<dbReference type="PRINTS" id="PR01638">
    <property type="entry name" value="MHCCLASSI"/>
</dbReference>
<dbReference type="InterPro" id="IPR011162">
    <property type="entry name" value="MHC_I/II-like_Ag-recog"/>
</dbReference>
<evidence type="ECO:0000256" key="3">
    <source>
        <dbReference type="ARBA" id="ARBA00022692"/>
    </source>
</evidence>
<evidence type="ECO:0000256" key="7">
    <source>
        <dbReference type="ARBA" id="ARBA00023136"/>
    </source>
</evidence>
<dbReference type="Gene3D" id="3.30.500.10">
    <property type="entry name" value="MHC class I-like antigen recognition-like"/>
    <property type="match status" value="1"/>
</dbReference>
<name>A0ABM1LAF8_GEKJA</name>
<evidence type="ECO:0000256" key="5">
    <source>
        <dbReference type="ARBA" id="ARBA00022859"/>
    </source>
</evidence>
<feature type="signal peptide" evidence="13">
    <location>
        <begin position="1"/>
        <end position="21"/>
    </location>
</feature>
<keyword evidence="9" id="KW-0325">Glycoprotein</keyword>
<dbReference type="InterPro" id="IPR011161">
    <property type="entry name" value="MHC_I-like_Ag-recog"/>
</dbReference>
<dbReference type="PROSITE" id="PS00290">
    <property type="entry name" value="IG_MHC"/>
    <property type="match status" value="1"/>
</dbReference>
<feature type="non-terminal residue" evidence="16">
    <location>
        <position position="379"/>
    </location>
</feature>
<dbReference type="InterPro" id="IPR050208">
    <property type="entry name" value="MHC_class-I_related"/>
</dbReference>
<dbReference type="Proteomes" id="UP000694871">
    <property type="component" value="Unplaced"/>
</dbReference>
<dbReference type="SUPFAM" id="SSF48726">
    <property type="entry name" value="Immunoglobulin"/>
    <property type="match status" value="1"/>
</dbReference>
<dbReference type="PANTHER" id="PTHR16675:SF242">
    <property type="entry name" value="MAJOR HISTOCOMPATIBILITY COMPLEX CLASS I-RELATED GENE PROTEIN"/>
    <property type="match status" value="1"/>
</dbReference>
<evidence type="ECO:0000256" key="13">
    <source>
        <dbReference type="SAM" id="SignalP"/>
    </source>
</evidence>
<dbReference type="SUPFAM" id="SSF54452">
    <property type="entry name" value="MHC antigen-recognition domain"/>
    <property type="match status" value="1"/>
</dbReference>
<dbReference type="SMART" id="SM00407">
    <property type="entry name" value="IGc1"/>
    <property type="match status" value="1"/>
</dbReference>
<keyword evidence="6 12" id="KW-1133">Transmembrane helix</keyword>
<evidence type="ECO:0000256" key="12">
    <source>
        <dbReference type="SAM" id="Phobius"/>
    </source>
</evidence>
<dbReference type="PANTHER" id="PTHR16675">
    <property type="entry name" value="MHC CLASS I-RELATED"/>
    <property type="match status" value="1"/>
</dbReference>
<evidence type="ECO:0000256" key="11">
    <source>
        <dbReference type="SAM" id="MobiDB-lite"/>
    </source>
</evidence>
<keyword evidence="2" id="KW-0490">MHC I</keyword>
<evidence type="ECO:0000256" key="6">
    <source>
        <dbReference type="ARBA" id="ARBA00022989"/>
    </source>
</evidence>
<dbReference type="InterPro" id="IPR007110">
    <property type="entry name" value="Ig-like_dom"/>
</dbReference>
<keyword evidence="8" id="KW-1015">Disulfide bond</keyword>
<dbReference type="CDD" id="cd07698">
    <property type="entry name" value="IgC1_MHC_I_alpha3"/>
    <property type="match status" value="1"/>
</dbReference>
<evidence type="ECO:0000256" key="2">
    <source>
        <dbReference type="ARBA" id="ARBA00022451"/>
    </source>
</evidence>
<reference evidence="16" key="1">
    <citation type="submission" date="2025-08" db="UniProtKB">
        <authorList>
            <consortium name="RefSeq"/>
        </authorList>
    </citation>
    <scope>IDENTIFICATION</scope>
</reference>
<dbReference type="InterPro" id="IPR001039">
    <property type="entry name" value="MHC_I_a_a1/a2"/>
</dbReference>
<evidence type="ECO:0000313" key="16">
    <source>
        <dbReference type="RefSeq" id="XP_015282945.1"/>
    </source>
</evidence>
<dbReference type="InterPro" id="IPR036179">
    <property type="entry name" value="Ig-like_dom_sf"/>
</dbReference>
<dbReference type="Pfam" id="PF07654">
    <property type="entry name" value="C1-set"/>
    <property type="match status" value="1"/>
</dbReference>
<organism evidence="15 16">
    <name type="scientific">Gekko japonicus</name>
    <name type="common">Schlegel's Japanese gecko</name>
    <dbReference type="NCBI Taxonomy" id="146911"/>
    <lineage>
        <taxon>Eukaryota</taxon>
        <taxon>Metazoa</taxon>
        <taxon>Chordata</taxon>
        <taxon>Craniata</taxon>
        <taxon>Vertebrata</taxon>
        <taxon>Euteleostomi</taxon>
        <taxon>Lepidosauria</taxon>
        <taxon>Squamata</taxon>
        <taxon>Bifurcata</taxon>
        <taxon>Gekkota</taxon>
        <taxon>Gekkonidae</taxon>
        <taxon>Gekkoninae</taxon>
        <taxon>Gekko</taxon>
    </lineage>
</organism>
<feature type="region of interest" description="Disordered" evidence="11">
    <location>
        <begin position="345"/>
        <end position="379"/>
    </location>
</feature>
<dbReference type="InterPro" id="IPR003597">
    <property type="entry name" value="Ig_C1-set"/>
</dbReference>
<dbReference type="InterPro" id="IPR037055">
    <property type="entry name" value="MHC_I-like_Ag-recog_sf"/>
</dbReference>
<protein>
    <submittedName>
        <fullName evidence="16">Class I histocompatibility antigen, F10 alpha chain-like</fullName>
    </submittedName>
</protein>
<evidence type="ECO:0000256" key="9">
    <source>
        <dbReference type="ARBA" id="ARBA00023180"/>
    </source>
</evidence>
<feature type="chain" id="PRO_5046692745" evidence="13">
    <location>
        <begin position="22"/>
        <end position="379"/>
    </location>
</feature>
<dbReference type="Pfam" id="PF00129">
    <property type="entry name" value="MHC_I"/>
    <property type="match status" value="1"/>
</dbReference>
<evidence type="ECO:0000259" key="14">
    <source>
        <dbReference type="PROSITE" id="PS50835"/>
    </source>
</evidence>
<evidence type="ECO:0000256" key="10">
    <source>
        <dbReference type="RuleBase" id="RU004439"/>
    </source>
</evidence>
<dbReference type="GeneID" id="107124072"/>
<feature type="domain" description="Ig-like" evidence="14">
    <location>
        <begin position="215"/>
        <end position="303"/>
    </location>
</feature>
<keyword evidence="15" id="KW-1185">Reference proteome</keyword>
<dbReference type="RefSeq" id="XP_015282945.1">
    <property type="nucleotide sequence ID" value="XM_015427459.1"/>
</dbReference>
<feature type="transmembrane region" description="Helical" evidence="12">
    <location>
        <begin position="315"/>
        <end position="338"/>
    </location>
</feature>
<evidence type="ECO:0000256" key="1">
    <source>
        <dbReference type="ARBA" id="ARBA00004479"/>
    </source>
</evidence>
<keyword evidence="7 12" id="KW-0472">Membrane</keyword>
<dbReference type="Gene3D" id="2.60.40.10">
    <property type="entry name" value="Immunoglobulins"/>
    <property type="match status" value="1"/>
</dbReference>
<gene>
    <name evidence="16" type="primary">LOC107124072</name>
</gene>
<evidence type="ECO:0000256" key="8">
    <source>
        <dbReference type="ARBA" id="ARBA00023157"/>
    </source>
</evidence>
<dbReference type="InterPro" id="IPR003006">
    <property type="entry name" value="Ig/MHC_CS"/>
</dbReference>
<accession>A0ABM1LAF8</accession>
<dbReference type="PROSITE" id="PS50835">
    <property type="entry name" value="IG_LIKE"/>
    <property type="match status" value="1"/>
</dbReference>
<keyword evidence="5" id="KW-0391">Immunity</keyword>
<proteinExistence type="inferred from homology"/>
<evidence type="ECO:0000256" key="4">
    <source>
        <dbReference type="ARBA" id="ARBA00022729"/>
    </source>
</evidence>
<sequence>MGGVVETFLPLLLLLLGGVDPLPGGVSTGGPSSLHTLHYFNTAIWERGWQMPQLTSLMYVDDQLLGRYNRATDQCMPQSSWIEEISHDDNNFWARNTGWDFGNHIVRDLMILKNPFNQSRGIHTLQVFSGCELNGDDPTGGFVKYGYNGRDFLSLDLATFTWIAMNAEAKPIKRKWDAERDQGKVWGHFLKGACVDGLRTYLHYGKEALLRIDPPDGRVAHKAESDGLETLICRLHGFYPKEIDVTWRKDGEVWHQDTFHGGVVPNSDGTYHTWISIKVDSKERDHFRCHVEHDGLPEPLNLAWEEPASASKVGLLVGVVLGIMAALVLVWAGVTFYIRKPKEDSYQEARSRSGRTLRIPPPPSPLYAEGKRAAMQPAQ</sequence>
<evidence type="ECO:0000313" key="15">
    <source>
        <dbReference type="Proteomes" id="UP000694871"/>
    </source>
</evidence>
<comment type="similarity">
    <text evidence="10">Belongs to the MHC class I family.</text>
</comment>